<dbReference type="Proteomes" id="UP000187429">
    <property type="component" value="Unassembled WGS sequence"/>
</dbReference>
<comment type="caution">
    <text evidence="7">The sequence shown here is derived from an EMBL/GenBank/DDBJ whole genome shotgun (WGS) entry which is preliminary data.</text>
</comment>
<feature type="domain" description="Fatty acid hydroxylase" evidence="6">
    <location>
        <begin position="129"/>
        <end position="255"/>
    </location>
</feature>
<evidence type="ECO:0000256" key="3">
    <source>
        <dbReference type="ARBA" id="ARBA00022989"/>
    </source>
</evidence>
<protein>
    <submittedName>
        <fullName evidence="7">C-5 sterol desaturase erg31</fullName>
    </submittedName>
</protein>
<name>A0A1R1YQY3_9FUNG</name>
<feature type="transmembrane region" description="Helical" evidence="5">
    <location>
        <begin position="123"/>
        <end position="142"/>
    </location>
</feature>
<dbReference type="OrthoDB" id="6354873at2759"/>
<evidence type="ECO:0000313" key="8">
    <source>
        <dbReference type="Proteomes" id="UP000187429"/>
    </source>
</evidence>
<evidence type="ECO:0000256" key="2">
    <source>
        <dbReference type="ARBA" id="ARBA00022692"/>
    </source>
</evidence>
<dbReference type="GO" id="GO:0016020">
    <property type="term" value="C:membrane"/>
    <property type="evidence" value="ECO:0007669"/>
    <property type="project" value="UniProtKB-SubCell"/>
</dbReference>
<evidence type="ECO:0000313" key="7">
    <source>
        <dbReference type="EMBL" id="OMJ29270.1"/>
    </source>
</evidence>
<dbReference type="GO" id="GO:0005506">
    <property type="term" value="F:iron ion binding"/>
    <property type="evidence" value="ECO:0007669"/>
    <property type="project" value="InterPro"/>
</dbReference>
<dbReference type="GO" id="GO:0016491">
    <property type="term" value="F:oxidoreductase activity"/>
    <property type="evidence" value="ECO:0007669"/>
    <property type="project" value="InterPro"/>
</dbReference>
<keyword evidence="3 5" id="KW-1133">Transmembrane helix</keyword>
<organism evidence="7 8">
    <name type="scientific">Smittium culicis</name>
    <dbReference type="NCBI Taxonomy" id="133412"/>
    <lineage>
        <taxon>Eukaryota</taxon>
        <taxon>Fungi</taxon>
        <taxon>Fungi incertae sedis</taxon>
        <taxon>Zoopagomycota</taxon>
        <taxon>Kickxellomycotina</taxon>
        <taxon>Harpellomycetes</taxon>
        <taxon>Harpellales</taxon>
        <taxon>Legeriomycetaceae</taxon>
        <taxon>Smittium</taxon>
    </lineage>
</organism>
<dbReference type="InterPro" id="IPR050307">
    <property type="entry name" value="Sterol_Desaturase_Related"/>
</dbReference>
<feature type="transmembrane region" description="Helical" evidence="5">
    <location>
        <begin position="34"/>
        <end position="59"/>
    </location>
</feature>
<proteinExistence type="predicted"/>
<dbReference type="InterPro" id="IPR006694">
    <property type="entry name" value="Fatty_acid_hydroxylase"/>
</dbReference>
<dbReference type="GO" id="GO:0008610">
    <property type="term" value="P:lipid biosynthetic process"/>
    <property type="evidence" value="ECO:0007669"/>
    <property type="project" value="InterPro"/>
</dbReference>
<dbReference type="PANTHER" id="PTHR11863">
    <property type="entry name" value="STEROL DESATURASE"/>
    <property type="match status" value="1"/>
</dbReference>
<accession>A0A1R1YQY3</accession>
<evidence type="ECO:0000256" key="5">
    <source>
        <dbReference type="SAM" id="Phobius"/>
    </source>
</evidence>
<reference evidence="8" key="1">
    <citation type="submission" date="2017-01" db="EMBL/GenBank/DDBJ databases">
        <authorList>
            <person name="Wang Y."/>
            <person name="White M."/>
            <person name="Kvist S."/>
            <person name="Moncalvo J.-M."/>
        </authorList>
    </citation>
    <scope>NUCLEOTIDE SEQUENCE [LARGE SCALE GENOMIC DNA]</scope>
    <source>
        <strain evidence="8">ID-206-W2</strain>
    </source>
</reference>
<dbReference type="AlphaFoldDB" id="A0A1R1YQY3"/>
<sequence length="294" mass="34549">MDVVMQYVDEYFFDSVYLTVSALTGTPYLDRTNLIRVFCSLFVFIMSYIVIFYLGTAGFEYHYIYDKDNLKHPKFLKDQVRMEITTSLKAFPTITLLTIPWIYMEINGYTQLYEDPFKYGIGYLAASSVMFILFTDFLIYWIHRLLHHPLVYVRFHKLHHKWVVCTPFASHAFDPIDGFLQSLPYHLATIAFPINKYLFLVLFAFVNVWSVLIHDGFYLSNNPVINGAAHHTLHHTKFNFNYGQFTTLFDRMFGSHMRPGASVYNPDIRKSKVHIEKENLDIDRMLKIVDPANI</sequence>
<keyword evidence="2 5" id="KW-0812">Transmembrane</keyword>
<feature type="transmembrane region" description="Helical" evidence="5">
    <location>
        <begin position="80"/>
        <end position="103"/>
    </location>
</feature>
<gene>
    <name evidence="7" type="ORF">AYI69_g1235</name>
</gene>
<keyword evidence="4 5" id="KW-0472">Membrane</keyword>
<dbReference type="Pfam" id="PF04116">
    <property type="entry name" value="FA_hydroxylase"/>
    <property type="match status" value="1"/>
</dbReference>
<comment type="subcellular location">
    <subcellularLocation>
        <location evidence="1">Membrane</location>
    </subcellularLocation>
</comment>
<evidence type="ECO:0000256" key="1">
    <source>
        <dbReference type="ARBA" id="ARBA00004370"/>
    </source>
</evidence>
<evidence type="ECO:0000259" key="6">
    <source>
        <dbReference type="Pfam" id="PF04116"/>
    </source>
</evidence>
<keyword evidence="8" id="KW-1185">Reference proteome</keyword>
<feature type="transmembrane region" description="Helical" evidence="5">
    <location>
        <begin position="197"/>
        <end position="219"/>
    </location>
</feature>
<dbReference type="EMBL" id="LSSM01000333">
    <property type="protein sequence ID" value="OMJ29270.1"/>
    <property type="molecule type" value="Genomic_DNA"/>
</dbReference>
<evidence type="ECO:0000256" key="4">
    <source>
        <dbReference type="ARBA" id="ARBA00023136"/>
    </source>
</evidence>